<dbReference type="Gene3D" id="2.120.10.80">
    <property type="entry name" value="Kelch-type beta propeller"/>
    <property type="match status" value="1"/>
</dbReference>
<keyword evidence="3" id="KW-0963">Cytoplasm</keyword>
<dbReference type="GO" id="GO:0140014">
    <property type="term" value="P:mitotic nuclear division"/>
    <property type="evidence" value="ECO:0007669"/>
    <property type="project" value="TreeGrafter"/>
</dbReference>
<evidence type="ECO:0000256" key="7">
    <source>
        <dbReference type="SAM" id="MobiDB-lite"/>
    </source>
</evidence>
<name>Q4TH30_TETNG</name>
<evidence type="ECO:0000256" key="3">
    <source>
        <dbReference type="ARBA" id="ARBA00022490"/>
    </source>
</evidence>
<dbReference type="PANTHER" id="PTHR46260:SF2">
    <property type="entry name" value="KELCH DOMAIN-CONTAINING PROTEIN 8B"/>
    <property type="match status" value="1"/>
</dbReference>
<evidence type="ECO:0000256" key="2">
    <source>
        <dbReference type="ARBA" id="ARBA00022441"/>
    </source>
</evidence>
<dbReference type="KEGG" id="tng:GSTEN00000793G001"/>
<dbReference type="EMBL" id="CAAE01003289">
    <property type="protein sequence ID" value="CAF87802.1"/>
    <property type="molecule type" value="Genomic_DNA"/>
</dbReference>
<dbReference type="OrthoDB" id="8901734at2759"/>
<gene>
    <name evidence="8" type="ORF">GSTENG00000793001</name>
</gene>
<dbReference type="GO" id="GO:0110070">
    <property type="term" value="C:cellularization cleavage furrow"/>
    <property type="evidence" value="ECO:0007669"/>
    <property type="project" value="TreeGrafter"/>
</dbReference>
<dbReference type="InterPro" id="IPR015915">
    <property type="entry name" value="Kelch-typ_b-propeller"/>
</dbReference>
<comment type="subcellular location">
    <subcellularLocation>
        <location evidence="1">Cytoplasm</location>
    </subcellularLocation>
</comment>
<evidence type="ECO:0000256" key="1">
    <source>
        <dbReference type="ARBA" id="ARBA00004496"/>
    </source>
</evidence>
<sequence length="188" mass="20649">DGKVYAMGGMGLDTAPQALVRVYEAAKDRWQPLTSMPTPRYGATPFIRGKQVFLMGPRTLRWRVQRIHEREQRSSPLVWVHPGGTDPNQGVPAEVLSEPACVLSLCPRWSPGKDARDCPGGLRPGDQELDPLPLHPHPQGLLPLRRQPAESLQHRGSAAARTSQLLLQASLRQHHGGVRPGPRQVPAS</sequence>
<organism evidence="8">
    <name type="scientific">Tetraodon nigroviridis</name>
    <name type="common">Spotted green pufferfish</name>
    <name type="synonym">Chelonodon nigroviridis</name>
    <dbReference type="NCBI Taxonomy" id="99883"/>
    <lineage>
        <taxon>Eukaryota</taxon>
        <taxon>Metazoa</taxon>
        <taxon>Chordata</taxon>
        <taxon>Craniata</taxon>
        <taxon>Vertebrata</taxon>
        <taxon>Euteleostomi</taxon>
        <taxon>Actinopterygii</taxon>
        <taxon>Neopterygii</taxon>
        <taxon>Teleostei</taxon>
        <taxon>Neoteleostei</taxon>
        <taxon>Acanthomorphata</taxon>
        <taxon>Eupercaria</taxon>
        <taxon>Tetraodontiformes</taxon>
        <taxon>Tetradontoidea</taxon>
        <taxon>Tetraodontidae</taxon>
        <taxon>Tetraodon</taxon>
    </lineage>
</organism>
<proteinExistence type="predicted"/>
<keyword evidence="2" id="KW-0880">Kelch repeat</keyword>
<evidence type="ECO:0000313" key="8">
    <source>
        <dbReference type="EMBL" id="CAF87802.1"/>
    </source>
</evidence>
<dbReference type="PANTHER" id="PTHR46260">
    <property type="entry name" value="RING-TYPE DOMAIN-CONTAINING PROTEIN"/>
    <property type="match status" value="1"/>
</dbReference>
<feature type="region of interest" description="Disordered" evidence="7">
    <location>
        <begin position="115"/>
        <end position="142"/>
    </location>
</feature>
<reference evidence="8" key="1">
    <citation type="journal article" date="2004" name="Nature">
        <title>Genome duplication in the teleost fish Tetraodon nigroviridis reveals the early vertebrate proto-karyotype.</title>
        <authorList>
            <person name="Jaillon O."/>
            <person name="Aury J.-M."/>
            <person name="Brunet F."/>
            <person name="Petit J.-L."/>
            <person name="Stange-Thomann N."/>
            <person name="Mauceli E."/>
            <person name="Bouneau L."/>
            <person name="Fischer C."/>
            <person name="Ozouf-Costaz C."/>
            <person name="Bernot A."/>
            <person name="Nicaud S."/>
            <person name="Jaffe D."/>
            <person name="Fisher S."/>
            <person name="Lutfalla G."/>
            <person name="Dossat C."/>
            <person name="Segurens B."/>
            <person name="Dasilva C."/>
            <person name="Salanoubat M."/>
            <person name="Levy M."/>
            <person name="Boudet N."/>
            <person name="Castellano S."/>
            <person name="Anthouard V."/>
            <person name="Jubin C."/>
            <person name="Castelli V."/>
            <person name="Katinka M."/>
            <person name="Vacherie B."/>
            <person name="Biemont C."/>
            <person name="Skalli Z."/>
            <person name="Cattolico L."/>
            <person name="Poulain J."/>
            <person name="De Berardinis V."/>
            <person name="Cruaud C."/>
            <person name="Duprat S."/>
            <person name="Brottier P."/>
            <person name="Coutanceau J.-P."/>
            <person name="Gouzy J."/>
            <person name="Parra G."/>
            <person name="Lardier G."/>
            <person name="Chapple C."/>
            <person name="McKernan K.J."/>
            <person name="McEwan P."/>
            <person name="Bosak S."/>
            <person name="Kellis M."/>
            <person name="Volff J.-N."/>
            <person name="Guigo R."/>
            <person name="Zody M.C."/>
            <person name="Mesirov J."/>
            <person name="Lindblad-Toh K."/>
            <person name="Birren B."/>
            <person name="Nusbaum C."/>
            <person name="Kahn D."/>
            <person name="Robinson-Rechavi M."/>
            <person name="Laudet V."/>
            <person name="Schachter V."/>
            <person name="Quetier F."/>
            <person name="Saurin W."/>
            <person name="Scarpelli C."/>
            <person name="Wincker P."/>
            <person name="Lander E.S."/>
            <person name="Weissenbach J."/>
            <person name="Roest Crollius H."/>
        </authorList>
    </citation>
    <scope>NUCLEOTIDE SEQUENCE [LARGE SCALE GENOMIC DNA]</scope>
</reference>
<dbReference type="AlphaFoldDB" id="Q4TH30"/>
<dbReference type="GO" id="GO:0030496">
    <property type="term" value="C:midbody"/>
    <property type="evidence" value="ECO:0007669"/>
    <property type="project" value="TreeGrafter"/>
</dbReference>
<dbReference type="SUPFAM" id="SSF117281">
    <property type="entry name" value="Kelch motif"/>
    <property type="match status" value="1"/>
</dbReference>
<protein>
    <submittedName>
        <fullName evidence="8">(spotted green pufferfish) hypothetical protein</fullName>
    </submittedName>
</protein>
<evidence type="ECO:0000256" key="4">
    <source>
        <dbReference type="ARBA" id="ARBA00022618"/>
    </source>
</evidence>
<evidence type="ECO:0000256" key="6">
    <source>
        <dbReference type="ARBA" id="ARBA00023306"/>
    </source>
</evidence>
<dbReference type="GO" id="GO:0098813">
    <property type="term" value="P:nuclear chromosome segregation"/>
    <property type="evidence" value="ECO:0007669"/>
    <property type="project" value="TreeGrafter"/>
</dbReference>
<keyword evidence="4" id="KW-0132">Cell division</keyword>
<accession>Q4TH30</accession>
<dbReference type="GO" id="GO:0045171">
    <property type="term" value="C:intercellular bridge"/>
    <property type="evidence" value="ECO:0007669"/>
    <property type="project" value="TreeGrafter"/>
</dbReference>
<feature type="non-terminal residue" evidence="8">
    <location>
        <position position="1"/>
    </location>
</feature>
<reference evidence="8" key="2">
    <citation type="submission" date="2004-02" db="EMBL/GenBank/DDBJ databases">
        <authorList>
            <consortium name="Genoscope"/>
            <consortium name="Whitehead Institute Centre for Genome Research"/>
        </authorList>
    </citation>
    <scope>NUCLEOTIDE SEQUENCE</scope>
</reference>
<keyword evidence="5" id="KW-0677">Repeat</keyword>
<keyword evidence="6" id="KW-0131">Cell cycle</keyword>
<dbReference type="InterPro" id="IPR051746">
    <property type="entry name" value="Kelch_domain_containing_8"/>
</dbReference>
<comment type="caution">
    <text evidence="8">The sequence shown here is derived from an EMBL/GenBank/DDBJ whole genome shotgun (WGS) entry which is preliminary data.</text>
</comment>
<evidence type="ECO:0000256" key="5">
    <source>
        <dbReference type="ARBA" id="ARBA00022737"/>
    </source>
</evidence>
<feature type="non-terminal residue" evidence="8">
    <location>
        <position position="188"/>
    </location>
</feature>
<dbReference type="GO" id="GO:1902410">
    <property type="term" value="P:mitotic cytokinetic process"/>
    <property type="evidence" value="ECO:0007669"/>
    <property type="project" value="TreeGrafter"/>
</dbReference>
<dbReference type="GO" id="GO:0005737">
    <property type="term" value="C:cytoplasm"/>
    <property type="evidence" value="ECO:0007669"/>
    <property type="project" value="UniProtKB-SubCell"/>
</dbReference>